<reference evidence="1" key="1">
    <citation type="submission" date="2023-10" db="EMBL/GenBank/DDBJ databases">
        <title>Genome assembly of Pristionchus species.</title>
        <authorList>
            <person name="Yoshida K."/>
            <person name="Sommer R.J."/>
        </authorList>
    </citation>
    <scope>NUCLEOTIDE SEQUENCE</scope>
    <source>
        <strain evidence="1">RS0144</strain>
    </source>
</reference>
<dbReference type="Proteomes" id="UP001432027">
    <property type="component" value="Unassembled WGS sequence"/>
</dbReference>
<evidence type="ECO:0000313" key="2">
    <source>
        <dbReference type="Proteomes" id="UP001432027"/>
    </source>
</evidence>
<dbReference type="AlphaFoldDB" id="A0AAV5U4F1"/>
<dbReference type="EMBL" id="BTSX01000005">
    <property type="protein sequence ID" value="GMT01318.1"/>
    <property type="molecule type" value="Genomic_DNA"/>
</dbReference>
<feature type="non-terminal residue" evidence="1">
    <location>
        <position position="1"/>
    </location>
</feature>
<comment type="caution">
    <text evidence="1">The sequence shown here is derived from an EMBL/GenBank/DDBJ whole genome shotgun (WGS) entry which is preliminary data.</text>
</comment>
<protein>
    <recommendedName>
        <fullName evidence="3">Ribosomal protein</fullName>
    </recommendedName>
</protein>
<organism evidence="1 2">
    <name type="scientific">Pristionchus entomophagus</name>
    <dbReference type="NCBI Taxonomy" id="358040"/>
    <lineage>
        <taxon>Eukaryota</taxon>
        <taxon>Metazoa</taxon>
        <taxon>Ecdysozoa</taxon>
        <taxon>Nematoda</taxon>
        <taxon>Chromadorea</taxon>
        <taxon>Rhabditida</taxon>
        <taxon>Rhabditina</taxon>
        <taxon>Diplogasteromorpha</taxon>
        <taxon>Diplogasteroidea</taxon>
        <taxon>Neodiplogasteridae</taxon>
        <taxon>Pristionchus</taxon>
    </lineage>
</organism>
<keyword evidence="2" id="KW-1185">Reference proteome</keyword>
<accession>A0AAV5U4F1</accession>
<name>A0AAV5U4F1_9BILA</name>
<proteinExistence type="predicted"/>
<evidence type="ECO:0008006" key="3">
    <source>
        <dbReference type="Google" id="ProtNLM"/>
    </source>
</evidence>
<gene>
    <name evidence="1" type="ORF">PENTCL1PPCAC_23492</name>
</gene>
<evidence type="ECO:0000313" key="1">
    <source>
        <dbReference type="EMBL" id="GMT01318.1"/>
    </source>
</evidence>
<sequence>RGNEQRNSAGAERGILALPKTKQCDDCRIHSTRGLPDEWKVHEQFLGAILGDSRMDGAHLHNRTRDRGYGSRAQTAKPLLRRLHRAATAVNVRGGTSDGGRVDVSGTRVGAGNGRQGGLAVALRLPRCHPDHDHRIRLVLTSPRHLVTYPLRSIIDYRVP</sequence>